<gene>
    <name evidence="1" type="ORF">PoMZ_03681</name>
</gene>
<dbReference type="EMBL" id="CP034206">
    <property type="protein sequence ID" value="QBZ58723.1"/>
    <property type="molecule type" value="Genomic_DNA"/>
</dbReference>
<sequence length="91" mass="9515">MVTNLDVGHALTNRLDDTSSFVPQDDGEGALGVLAGQRVRICVAHTGVVDLDTDLVRLWGCNLDVLNAQVLARLPGDGGLAGDDMVGYPVV</sequence>
<dbReference type="Proteomes" id="UP000294847">
    <property type="component" value="Chromosome 3"/>
</dbReference>
<evidence type="ECO:0000313" key="2">
    <source>
        <dbReference type="Proteomes" id="UP000294847"/>
    </source>
</evidence>
<protein>
    <submittedName>
        <fullName evidence="1">Uncharacterized protein</fullName>
    </submittedName>
</protein>
<organism evidence="1 2">
    <name type="scientific">Pyricularia oryzae</name>
    <name type="common">Rice blast fungus</name>
    <name type="synonym">Magnaporthe oryzae</name>
    <dbReference type="NCBI Taxonomy" id="318829"/>
    <lineage>
        <taxon>Eukaryota</taxon>
        <taxon>Fungi</taxon>
        <taxon>Dikarya</taxon>
        <taxon>Ascomycota</taxon>
        <taxon>Pezizomycotina</taxon>
        <taxon>Sordariomycetes</taxon>
        <taxon>Sordariomycetidae</taxon>
        <taxon>Magnaporthales</taxon>
        <taxon>Pyriculariaceae</taxon>
        <taxon>Pyricularia</taxon>
    </lineage>
</organism>
<dbReference type="AlphaFoldDB" id="A0A4P7N8B4"/>
<dbReference type="AntiFam" id="ANF00088">
    <property type="entry name" value="Shadow ORF (opposite Fdh)"/>
</dbReference>
<evidence type="ECO:0000313" key="1">
    <source>
        <dbReference type="EMBL" id="QBZ58723.1"/>
    </source>
</evidence>
<name>A0A4P7N8B4_PYROR</name>
<dbReference type="AntiFam" id="ANF00156">
    <property type="entry name" value="Shadow ORF (opposite yahK)"/>
</dbReference>
<reference evidence="1 2" key="1">
    <citation type="journal article" date="2019" name="Mol. Biol. Evol.">
        <title>Blast fungal genomes show frequent chromosomal changes, gene gains and losses, and effector gene turnover.</title>
        <authorList>
            <person name="Gomez Luciano L.B."/>
            <person name="Jason Tsai I."/>
            <person name="Chuma I."/>
            <person name="Tosa Y."/>
            <person name="Chen Y.H."/>
            <person name="Li J.Y."/>
            <person name="Li M.Y."/>
            <person name="Jade Lu M.Y."/>
            <person name="Nakayashiki H."/>
            <person name="Li W.H."/>
        </authorList>
    </citation>
    <scope>NUCLEOTIDE SEQUENCE [LARGE SCALE GENOMIC DNA]</scope>
    <source>
        <strain evidence="1">MZ5-1-6</strain>
    </source>
</reference>
<proteinExistence type="predicted"/>
<accession>A0A4P7N8B4</accession>